<dbReference type="GO" id="GO:0004609">
    <property type="term" value="F:phosphatidylserine decarboxylase activity"/>
    <property type="evidence" value="ECO:0007669"/>
    <property type="project" value="InterPro"/>
</dbReference>
<dbReference type="Pfam" id="PF02666">
    <property type="entry name" value="PS_Dcarbxylase"/>
    <property type="match status" value="1"/>
</dbReference>
<dbReference type="KEGG" id="cvr:CHLNCDRAFT_16852"/>
<organism evidence="4">
    <name type="scientific">Chlorella variabilis</name>
    <name type="common">Green alga</name>
    <dbReference type="NCBI Taxonomy" id="554065"/>
    <lineage>
        <taxon>Eukaryota</taxon>
        <taxon>Viridiplantae</taxon>
        <taxon>Chlorophyta</taxon>
        <taxon>core chlorophytes</taxon>
        <taxon>Trebouxiophyceae</taxon>
        <taxon>Chlorellales</taxon>
        <taxon>Chlorellaceae</taxon>
        <taxon>Chlorella clade</taxon>
        <taxon>Chlorella</taxon>
    </lineage>
</organism>
<keyword evidence="2" id="KW-0456">Lyase</keyword>
<evidence type="ECO:0000313" key="4">
    <source>
        <dbReference type="Proteomes" id="UP000008141"/>
    </source>
</evidence>
<keyword evidence="4" id="KW-1185">Reference proteome</keyword>
<feature type="non-terminal residue" evidence="3">
    <location>
        <position position="1"/>
    </location>
</feature>
<evidence type="ECO:0000313" key="3">
    <source>
        <dbReference type="EMBL" id="EFN59934.1"/>
    </source>
</evidence>
<dbReference type="RefSeq" id="XP_005852036.1">
    <property type="nucleotide sequence ID" value="XM_005851974.1"/>
</dbReference>
<dbReference type="GO" id="GO:0008654">
    <property type="term" value="P:phospholipid biosynthetic process"/>
    <property type="evidence" value="ECO:0007669"/>
    <property type="project" value="InterPro"/>
</dbReference>
<dbReference type="Proteomes" id="UP000008141">
    <property type="component" value="Unassembled WGS sequence"/>
</dbReference>
<protein>
    <recommendedName>
        <fullName evidence="5">Phosphatidylserine decarboxylase</fullName>
    </recommendedName>
</protein>
<proteinExistence type="predicted"/>
<evidence type="ECO:0000256" key="2">
    <source>
        <dbReference type="ARBA" id="ARBA00023239"/>
    </source>
</evidence>
<keyword evidence="1" id="KW-0210">Decarboxylase</keyword>
<dbReference type="PANTHER" id="PTHR10067:SF17">
    <property type="entry name" value="PHOSPHATIDYLSERINE DECARBOXYLASE PROENZYME 2"/>
    <property type="match status" value="1"/>
</dbReference>
<dbReference type="InParanoid" id="E1Z247"/>
<dbReference type="STRING" id="554065.E1Z247"/>
<dbReference type="OrthoDB" id="5973539at2759"/>
<gene>
    <name evidence="3" type="ORF">CHLNCDRAFT_16852</name>
</gene>
<dbReference type="PANTHER" id="PTHR10067">
    <property type="entry name" value="PHOSPHATIDYLSERINE DECARBOXYLASE"/>
    <property type="match status" value="1"/>
</dbReference>
<name>E1Z247_CHLVA</name>
<dbReference type="eggNOG" id="KOG2419">
    <property type="taxonomic scope" value="Eukaryota"/>
</dbReference>
<accession>E1Z247</accession>
<reference evidence="3 4" key="1">
    <citation type="journal article" date="2010" name="Plant Cell">
        <title>The Chlorella variabilis NC64A genome reveals adaptation to photosymbiosis, coevolution with viruses, and cryptic sex.</title>
        <authorList>
            <person name="Blanc G."/>
            <person name="Duncan G."/>
            <person name="Agarkova I."/>
            <person name="Borodovsky M."/>
            <person name="Gurnon J."/>
            <person name="Kuo A."/>
            <person name="Lindquist E."/>
            <person name="Lucas S."/>
            <person name="Pangilinan J."/>
            <person name="Polle J."/>
            <person name="Salamov A."/>
            <person name="Terry A."/>
            <person name="Yamada T."/>
            <person name="Dunigan D.D."/>
            <person name="Grigoriev I.V."/>
            <person name="Claverie J.M."/>
            <person name="Van Etten J.L."/>
        </authorList>
    </citation>
    <scope>NUCLEOTIDE SEQUENCE [LARGE SCALE GENOMIC DNA]</scope>
    <source>
        <strain evidence="3 4">NC64A</strain>
    </source>
</reference>
<dbReference type="FunCoup" id="E1Z247">
    <property type="interactions" value="67"/>
</dbReference>
<evidence type="ECO:0008006" key="5">
    <source>
        <dbReference type="Google" id="ProtNLM"/>
    </source>
</evidence>
<dbReference type="AlphaFoldDB" id="E1Z247"/>
<evidence type="ECO:0000256" key="1">
    <source>
        <dbReference type="ARBA" id="ARBA00022793"/>
    </source>
</evidence>
<dbReference type="OMA" id="DATRCWI"/>
<sequence length="375" mass="39747">GGYTTPQQVSRSWLLSMTEWATQPLLGSTAALWRGNEYRAGGLRQGAAAAHILVFDRATKRVVEEAVSPGLMLAMRAMYQTSEGALLLREGTCRKLKQMSEKYGARADSPESAADIPKFLAAFRGQIDMKVREGPQANLVCCSPAPAPLRSLPLLLPPALSLSHPALLPHLSRRLTVFNSVDDATRCWIKGKKFSLAGMLGDAGAAAAASPDGGADGGADAVDPRAVAPAPEGGSMAIFRLAPQDYHRFHLPVSGRVESITDIPGELLTVNPIAVNSRFADVFTRNKRSVLCLRAPGYGLVAYVAVGATVVGSIRWTVEVGQEVAKGAEAGYFAFGGSTCVVLFQEGAAVWDADLAKNSLKSLETRVLMGERLGV</sequence>
<dbReference type="EMBL" id="GL433835">
    <property type="protein sequence ID" value="EFN59934.1"/>
    <property type="molecule type" value="Genomic_DNA"/>
</dbReference>
<feature type="non-terminal residue" evidence="3">
    <location>
        <position position="375"/>
    </location>
</feature>
<dbReference type="InterPro" id="IPR003817">
    <property type="entry name" value="PS_Dcarbxylase"/>
</dbReference>
<dbReference type="GeneID" id="17359292"/>